<dbReference type="SUPFAM" id="SSF51735">
    <property type="entry name" value="NAD(P)-binding Rossmann-fold domains"/>
    <property type="match status" value="1"/>
</dbReference>
<keyword evidence="2" id="KW-0560">Oxidoreductase</keyword>
<reference evidence="6" key="1">
    <citation type="journal article" date="2019" name="Int. J. Syst. Evol. Microbiol.">
        <title>The Global Catalogue of Microorganisms (GCM) 10K type strain sequencing project: providing services to taxonomists for standard genome sequencing and annotation.</title>
        <authorList>
            <consortium name="The Broad Institute Genomics Platform"/>
            <consortium name="The Broad Institute Genome Sequencing Center for Infectious Disease"/>
            <person name="Wu L."/>
            <person name="Ma J."/>
        </authorList>
    </citation>
    <scope>NUCLEOTIDE SEQUENCE [LARGE SCALE GENOMIC DNA]</scope>
    <source>
        <strain evidence="6">JCM 17388</strain>
    </source>
</reference>
<dbReference type="PANTHER" id="PTHR24322">
    <property type="entry name" value="PKSB"/>
    <property type="match status" value="1"/>
</dbReference>
<dbReference type="InterPro" id="IPR036291">
    <property type="entry name" value="NAD(P)-bd_dom_sf"/>
</dbReference>
<gene>
    <name evidence="5" type="ORF">GCM10022252_00480</name>
</gene>
<evidence type="ECO:0000256" key="4">
    <source>
        <dbReference type="SAM" id="MobiDB-lite"/>
    </source>
</evidence>
<feature type="compositionally biased region" description="Gly residues" evidence="4">
    <location>
        <begin position="60"/>
        <end position="118"/>
    </location>
</feature>
<sequence length="345" mass="34625">MRELSGRVAVVTGAGSGIGRALALSLAAEGMSLMLADLDPGGLAETASLVEKNAARGDAGEGGIPGGAGGTGVSGGPGGLGGVAASGGLGGAGNSGGVGGPEGPEGPGGSEGPGGFGGKVLTEITDVSDPVAVEHLADRTFGELGAVHVLCNNAGVFQGGRMWTREPEDFAWPLGANLWGMLHGIRAFVPRMIEQDTEGHIVNTVSAAGLFAIPYFGPYSISKYAALAASQALAQDLATAGSKLRVTALCPGGVRTDLNHSGRHRPENLVAAERTEDEEVSAAIIDGLVEGGVDPAEVALAAVAAIREERFLVLTHPGHAEALREQTEALISGALPSFPDYERAR</sequence>
<evidence type="ECO:0008006" key="7">
    <source>
        <dbReference type="Google" id="ProtNLM"/>
    </source>
</evidence>
<evidence type="ECO:0000313" key="6">
    <source>
        <dbReference type="Proteomes" id="UP001501251"/>
    </source>
</evidence>
<dbReference type="EMBL" id="BAABAQ010000001">
    <property type="protein sequence ID" value="GAA4179257.1"/>
    <property type="molecule type" value="Genomic_DNA"/>
</dbReference>
<comment type="similarity">
    <text evidence="1 3">Belongs to the short-chain dehydrogenases/reductases (SDR) family.</text>
</comment>
<feature type="region of interest" description="Disordered" evidence="4">
    <location>
        <begin position="56"/>
        <end position="121"/>
    </location>
</feature>
<dbReference type="PANTHER" id="PTHR24322:SF736">
    <property type="entry name" value="RETINOL DEHYDROGENASE 10"/>
    <property type="match status" value="1"/>
</dbReference>
<evidence type="ECO:0000256" key="3">
    <source>
        <dbReference type="RuleBase" id="RU000363"/>
    </source>
</evidence>
<dbReference type="Gene3D" id="3.40.50.720">
    <property type="entry name" value="NAD(P)-binding Rossmann-like Domain"/>
    <property type="match status" value="1"/>
</dbReference>
<protein>
    <recommendedName>
        <fullName evidence="7">SDR family NAD(P)-dependent oxidoreductase</fullName>
    </recommendedName>
</protein>
<keyword evidence="6" id="KW-1185">Reference proteome</keyword>
<dbReference type="RefSeq" id="WP_344913546.1">
    <property type="nucleotide sequence ID" value="NZ_BAABAQ010000001.1"/>
</dbReference>
<dbReference type="PRINTS" id="PR00080">
    <property type="entry name" value="SDRFAMILY"/>
</dbReference>
<dbReference type="InterPro" id="IPR002347">
    <property type="entry name" value="SDR_fam"/>
</dbReference>
<evidence type="ECO:0000256" key="1">
    <source>
        <dbReference type="ARBA" id="ARBA00006484"/>
    </source>
</evidence>
<name>A0ABP8A788_9ACTN</name>
<organism evidence="5 6">
    <name type="scientific">Streptosporangium oxazolinicum</name>
    <dbReference type="NCBI Taxonomy" id="909287"/>
    <lineage>
        <taxon>Bacteria</taxon>
        <taxon>Bacillati</taxon>
        <taxon>Actinomycetota</taxon>
        <taxon>Actinomycetes</taxon>
        <taxon>Streptosporangiales</taxon>
        <taxon>Streptosporangiaceae</taxon>
        <taxon>Streptosporangium</taxon>
    </lineage>
</organism>
<proteinExistence type="inferred from homology"/>
<dbReference type="PRINTS" id="PR00081">
    <property type="entry name" value="GDHRDH"/>
</dbReference>
<dbReference type="Pfam" id="PF00106">
    <property type="entry name" value="adh_short"/>
    <property type="match status" value="2"/>
</dbReference>
<comment type="caution">
    <text evidence="5">The sequence shown here is derived from an EMBL/GenBank/DDBJ whole genome shotgun (WGS) entry which is preliminary data.</text>
</comment>
<dbReference type="Proteomes" id="UP001501251">
    <property type="component" value="Unassembled WGS sequence"/>
</dbReference>
<dbReference type="CDD" id="cd05233">
    <property type="entry name" value="SDR_c"/>
    <property type="match status" value="1"/>
</dbReference>
<evidence type="ECO:0000313" key="5">
    <source>
        <dbReference type="EMBL" id="GAA4179257.1"/>
    </source>
</evidence>
<accession>A0ABP8A788</accession>
<evidence type="ECO:0000256" key="2">
    <source>
        <dbReference type="ARBA" id="ARBA00023002"/>
    </source>
</evidence>